<keyword evidence="7" id="KW-0378">Hydrolase</keyword>
<name>A0A6A5V4Z3_9PLEO</name>
<dbReference type="EMBL" id="ML976686">
    <property type="protein sequence ID" value="KAF1972513.1"/>
    <property type="molecule type" value="Genomic_DNA"/>
</dbReference>
<dbReference type="GO" id="GO:0004518">
    <property type="term" value="F:nuclease activity"/>
    <property type="evidence" value="ECO:0007669"/>
    <property type="project" value="UniProtKB-KW"/>
</dbReference>
<dbReference type="AlphaFoldDB" id="A0A6A5V4Z3"/>
<keyword evidence="5" id="KW-0479">Metal-binding</keyword>
<proteinExistence type="predicted"/>
<evidence type="ECO:0000256" key="10">
    <source>
        <dbReference type="ARBA" id="ARBA00023242"/>
    </source>
</evidence>
<dbReference type="Proteomes" id="UP000800036">
    <property type="component" value="Unassembled WGS sequence"/>
</dbReference>
<evidence type="ECO:0000256" key="6">
    <source>
        <dbReference type="ARBA" id="ARBA00022763"/>
    </source>
</evidence>
<reference evidence="12" key="1">
    <citation type="journal article" date="2020" name="Stud. Mycol.">
        <title>101 Dothideomycetes genomes: a test case for predicting lifestyles and emergence of pathogens.</title>
        <authorList>
            <person name="Haridas S."/>
            <person name="Albert R."/>
            <person name="Binder M."/>
            <person name="Bloem J."/>
            <person name="Labutti K."/>
            <person name="Salamov A."/>
            <person name="Andreopoulos B."/>
            <person name="Baker S."/>
            <person name="Barry K."/>
            <person name="Bills G."/>
            <person name="Bluhm B."/>
            <person name="Cannon C."/>
            <person name="Castanera R."/>
            <person name="Culley D."/>
            <person name="Daum C."/>
            <person name="Ezra D."/>
            <person name="Gonzalez J."/>
            <person name="Henrissat B."/>
            <person name="Kuo A."/>
            <person name="Liang C."/>
            <person name="Lipzen A."/>
            <person name="Lutzoni F."/>
            <person name="Magnuson J."/>
            <person name="Mondo S."/>
            <person name="Nolan M."/>
            <person name="Ohm R."/>
            <person name="Pangilinan J."/>
            <person name="Park H.-J."/>
            <person name="Ramirez L."/>
            <person name="Alfaro M."/>
            <person name="Sun H."/>
            <person name="Tritt A."/>
            <person name="Yoshinaga Y."/>
            <person name="Zwiers L.-H."/>
            <person name="Turgeon B."/>
            <person name="Goodwin S."/>
            <person name="Spatafora J."/>
            <person name="Crous P."/>
            <person name="Grigoriev I."/>
        </authorList>
    </citation>
    <scope>NUCLEOTIDE SEQUENCE</scope>
    <source>
        <strain evidence="12">CBS 107.79</strain>
    </source>
</reference>
<evidence type="ECO:0000313" key="13">
    <source>
        <dbReference type="Proteomes" id="UP000800036"/>
    </source>
</evidence>
<evidence type="ECO:0000313" key="12">
    <source>
        <dbReference type="EMBL" id="KAF1972513.1"/>
    </source>
</evidence>
<evidence type="ECO:0000256" key="8">
    <source>
        <dbReference type="ARBA" id="ARBA00022842"/>
    </source>
</evidence>
<dbReference type="InterPro" id="IPR005135">
    <property type="entry name" value="Endo/exonuclease/phosphatase"/>
</dbReference>
<dbReference type="InterPro" id="IPR051547">
    <property type="entry name" value="TDP2-like"/>
</dbReference>
<evidence type="ECO:0000256" key="9">
    <source>
        <dbReference type="ARBA" id="ARBA00023204"/>
    </source>
</evidence>
<dbReference type="Pfam" id="PF03372">
    <property type="entry name" value="Exo_endo_phos"/>
    <property type="match status" value="1"/>
</dbReference>
<keyword evidence="6" id="KW-0227">DNA damage</keyword>
<feature type="domain" description="Endonuclease/exonuclease/phosphatase" evidence="11">
    <location>
        <begin position="66"/>
        <end position="335"/>
    </location>
</feature>
<organism evidence="12 13">
    <name type="scientific">Bimuria novae-zelandiae CBS 107.79</name>
    <dbReference type="NCBI Taxonomy" id="1447943"/>
    <lineage>
        <taxon>Eukaryota</taxon>
        <taxon>Fungi</taxon>
        <taxon>Dikarya</taxon>
        <taxon>Ascomycota</taxon>
        <taxon>Pezizomycotina</taxon>
        <taxon>Dothideomycetes</taxon>
        <taxon>Pleosporomycetidae</taxon>
        <taxon>Pleosporales</taxon>
        <taxon>Massarineae</taxon>
        <taxon>Didymosphaeriaceae</taxon>
        <taxon>Bimuria</taxon>
    </lineage>
</organism>
<evidence type="ECO:0000256" key="4">
    <source>
        <dbReference type="ARBA" id="ARBA00022722"/>
    </source>
</evidence>
<accession>A0A6A5V4Z3</accession>
<dbReference type="OrthoDB" id="9975959at2759"/>
<evidence type="ECO:0000256" key="5">
    <source>
        <dbReference type="ARBA" id="ARBA00022723"/>
    </source>
</evidence>
<keyword evidence="10" id="KW-0539">Nucleus</keyword>
<dbReference type="CDD" id="cd09080">
    <property type="entry name" value="TDP2"/>
    <property type="match status" value="1"/>
</dbReference>
<dbReference type="SUPFAM" id="SSF56219">
    <property type="entry name" value="DNase I-like"/>
    <property type="match status" value="1"/>
</dbReference>
<dbReference type="GO" id="GO:0046872">
    <property type="term" value="F:metal ion binding"/>
    <property type="evidence" value="ECO:0007669"/>
    <property type="project" value="UniProtKB-KW"/>
</dbReference>
<keyword evidence="9" id="KW-0234">DNA repair</keyword>
<dbReference type="GO" id="GO:0005737">
    <property type="term" value="C:cytoplasm"/>
    <property type="evidence" value="ECO:0007669"/>
    <property type="project" value="TreeGrafter"/>
</dbReference>
<evidence type="ECO:0000256" key="2">
    <source>
        <dbReference type="ARBA" id="ARBA00001946"/>
    </source>
</evidence>
<evidence type="ECO:0000256" key="3">
    <source>
        <dbReference type="ARBA" id="ARBA00004322"/>
    </source>
</evidence>
<keyword evidence="13" id="KW-1185">Reference proteome</keyword>
<comment type="cofactor">
    <cofactor evidence="1">
        <name>Mn(2+)</name>
        <dbReference type="ChEBI" id="CHEBI:29035"/>
    </cofactor>
</comment>
<protein>
    <recommendedName>
        <fullName evidence="11">Endonuclease/exonuclease/phosphatase domain-containing protein</fullName>
    </recommendedName>
</protein>
<dbReference type="GO" id="GO:0070260">
    <property type="term" value="F:5'-tyrosyl-DNA phosphodiesterase activity"/>
    <property type="evidence" value="ECO:0007669"/>
    <property type="project" value="TreeGrafter"/>
</dbReference>
<dbReference type="Gene3D" id="3.60.10.10">
    <property type="entry name" value="Endonuclease/exonuclease/phosphatase"/>
    <property type="match status" value="1"/>
</dbReference>
<dbReference type="PANTHER" id="PTHR15822:SF4">
    <property type="entry name" value="TYROSYL-DNA PHOSPHODIESTERASE 2"/>
    <property type="match status" value="1"/>
</dbReference>
<evidence type="ECO:0000256" key="7">
    <source>
        <dbReference type="ARBA" id="ARBA00022801"/>
    </source>
</evidence>
<keyword evidence="8" id="KW-0460">Magnesium</keyword>
<sequence length="345" mass="38344">MNSLIQRAIAASARLQKPTVSWAPDSPSPQPYHVFDTTTSSWVSKTPAKTPDTPVQSPIKGIALYTWNIDFMLPSASARMAAALSHLHTLISAHFSPSPDTAAPIIFLQECTPEDLEVIASTPWVRQRFALTDISPTHWSTTHYGTTILLSLRLPITALFRVHFAQTRMDRDALFADLAFPSRSGNKTTTIRLCNTHLESLALSPPLRPAQMALIARYLYSNEAHAGLAAGDFNAIQPFDRTLHSDNNLKDAFLEQGGEEDTEEAYTWGQQAATALRETFGCSRMDKVFFTGGLKLVEFRRFGEDVQIPGGSEEERRTREEIVKLGFEKAWVTDHLGVLARFEVV</sequence>
<gene>
    <name evidence="12" type="ORF">BU23DRAFT_160005</name>
</gene>
<evidence type="ECO:0000259" key="11">
    <source>
        <dbReference type="Pfam" id="PF03372"/>
    </source>
</evidence>
<comment type="cofactor">
    <cofactor evidence="2">
        <name>Mg(2+)</name>
        <dbReference type="ChEBI" id="CHEBI:18420"/>
    </cofactor>
</comment>
<dbReference type="InterPro" id="IPR036691">
    <property type="entry name" value="Endo/exonu/phosph_ase_sf"/>
</dbReference>
<comment type="subcellular location">
    <subcellularLocation>
        <location evidence="3">Nucleus</location>
        <location evidence="3">PML body</location>
    </subcellularLocation>
</comment>
<evidence type="ECO:0000256" key="1">
    <source>
        <dbReference type="ARBA" id="ARBA00001936"/>
    </source>
</evidence>
<dbReference type="GO" id="GO:0006302">
    <property type="term" value="P:double-strand break repair"/>
    <property type="evidence" value="ECO:0007669"/>
    <property type="project" value="TreeGrafter"/>
</dbReference>
<dbReference type="GO" id="GO:0003697">
    <property type="term" value="F:single-stranded DNA binding"/>
    <property type="evidence" value="ECO:0007669"/>
    <property type="project" value="TreeGrafter"/>
</dbReference>
<keyword evidence="4" id="KW-0540">Nuclease</keyword>
<dbReference type="PANTHER" id="PTHR15822">
    <property type="entry name" value="TRAF AND TNF RECEPTOR-ASSOCIATED PROTEIN"/>
    <property type="match status" value="1"/>
</dbReference>